<dbReference type="STRING" id="1050174.CEPID_07155"/>
<dbReference type="InterPro" id="IPR052908">
    <property type="entry name" value="AP-4-A_phosphorylase"/>
</dbReference>
<keyword evidence="1" id="KW-0547">Nucleotide-binding</keyword>
<evidence type="ECO:0000256" key="1">
    <source>
        <dbReference type="ARBA" id="ARBA00022741"/>
    </source>
</evidence>
<proteinExistence type="predicted"/>
<organism evidence="7 8">
    <name type="scientific">Corynebacterium epidermidicanis</name>
    <dbReference type="NCBI Taxonomy" id="1050174"/>
    <lineage>
        <taxon>Bacteria</taxon>
        <taxon>Bacillati</taxon>
        <taxon>Actinomycetota</taxon>
        <taxon>Actinomycetes</taxon>
        <taxon>Mycobacteriales</taxon>
        <taxon>Corynebacteriaceae</taxon>
        <taxon>Corynebacterium</taxon>
    </lineage>
</organism>
<evidence type="ECO:0000313" key="8">
    <source>
        <dbReference type="Proteomes" id="UP000035368"/>
    </source>
</evidence>
<feature type="region of interest" description="Disordered" evidence="5">
    <location>
        <begin position="1"/>
        <end position="31"/>
    </location>
</feature>
<dbReference type="InterPro" id="IPR036265">
    <property type="entry name" value="HIT-like_sf"/>
</dbReference>
<dbReference type="PATRIC" id="fig|1050174.4.peg.1448"/>
<feature type="active site" description="Tele-AMP-histidine intermediate" evidence="2">
    <location>
        <position position="155"/>
    </location>
</feature>
<dbReference type="KEGG" id="cei:CEPID_07155"/>
<protein>
    <submittedName>
        <fullName evidence="7">HIT family hydrolase, diadenosine tetraphosphate hydrolase</fullName>
        <ecNumber evidence="7">2.7.7.53</ecNumber>
    </submittedName>
</protein>
<keyword evidence="7" id="KW-0378">Hydrolase</keyword>
<evidence type="ECO:0000259" key="6">
    <source>
        <dbReference type="PROSITE" id="PS51084"/>
    </source>
</evidence>
<gene>
    <name evidence="7" type="ORF">CEPID_07155</name>
</gene>
<dbReference type="RefSeq" id="WP_047240346.1">
    <property type="nucleotide sequence ID" value="NZ_CP011541.1"/>
</dbReference>
<keyword evidence="7" id="KW-0548">Nucleotidyltransferase</keyword>
<dbReference type="GO" id="GO:0003877">
    <property type="term" value="F:ATP:ADP adenylyltransferase activity"/>
    <property type="evidence" value="ECO:0007669"/>
    <property type="project" value="UniProtKB-EC"/>
</dbReference>
<dbReference type="SUPFAM" id="SSF54197">
    <property type="entry name" value="HIT-like"/>
    <property type="match status" value="1"/>
</dbReference>
<feature type="domain" description="HIT" evidence="6">
    <location>
        <begin position="59"/>
        <end position="168"/>
    </location>
</feature>
<evidence type="ECO:0000313" key="7">
    <source>
        <dbReference type="EMBL" id="AKK03289.1"/>
    </source>
</evidence>
<dbReference type="EMBL" id="CP011541">
    <property type="protein sequence ID" value="AKK03289.1"/>
    <property type="molecule type" value="Genomic_DNA"/>
</dbReference>
<dbReference type="GO" id="GO:0000166">
    <property type="term" value="F:nucleotide binding"/>
    <property type="evidence" value="ECO:0007669"/>
    <property type="project" value="UniProtKB-KW"/>
</dbReference>
<dbReference type="Pfam" id="PF01230">
    <property type="entry name" value="HIT"/>
    <property type="match status" value="1"/>
</dbReference>
<evidence type="ECO:0000256" key="3">
    <source>
        <dbReference type="PIRSR" id="PIRSR639383-2"/>
    </source>
</evidence>
<evidence type="ECO:0000256" key="2">
    <source>
        <dbReference type="PIRSR" id="PIRSR639383-1"/>
    </source>
</evidence>
<dbReference type="PANTHER" id="PTHR42997">
    <property type="entry name" value="HIT FAMILY HYDROLASE"/>
    <property type="match status" value="1"/>
</dbReference>
<feature type="binding site" evidence="3">
    <location>
        <position position="85"/>
    </location>
    <ligand>
        <name>substrate</name>
    </ligand>
</feature>
<feature type="binding site" evidence="3">
    <location>
        <position position="157"/>
    </location>
    <ligand>
        <name>substrate</name>
    </ligand>
</feature>
<dbReference type="InterPro" id="IPR039383">
    <property type="entry name" value="FHIT"/>
</dbReference>
<keyword evidence="7" id="KW-0808">Transferase</keyword>
<evidence type="ECO:0000256" key="4">
    <source>
        <dbReference type="PROSITE-ProRule" id="PRU00464"/>
    </source>
</evidence>
<dbReference type="Proteomes" id="UP000035368">
    <property type="component" value="Chromosome"/>
</dbReference>
<dbReference type="PANTHER" id="PTHR42997:SF1">
    <property type="entry name" value="AP-4-A PHOSPHORYLASE"/>
    <property type="match status" value="1"/>
</dbReference>
<sequence length="205" mass="22273">MPHDADVPEPAPSNNPAHGATSYTDSGAGQPDRLQRLWAPYRMDYIASSARKSGERSNPFVEIPSLPDEDGLVVARGNEVYCVLNLFPYNSGHCMVVPYRQVANLEELTPTEMAELMLFAQTAVKVIKEVSAPDAFNVGFNLGKASGGSVAEHIHLHIVPRWSGDANFMTVLGGTKVLPQLLKDTRSLLAQVWSAHPDFPGRAHA</sequence>
<dbReference type="GO" id="GO:0016787">
    <property type="term" value="F:hydrolase activity"/>
    <property type="evidence" value="ECO:0007669"/>
    <property type="project" value="UniProtKB-KW"/>
</dbReference>
<dbReference type="AlphaFoldDB" id="A0A0G3GQ58"/>
<feature type="short sequence motif" description="Histidine triad motif" evidence="4">
    <location>
        <begin position="153"/>
        <end position="157"/>
    </location>
</feature>
<accession>A0A0G3GQ58</accession>
<dbReference type="InterPro" id="IPR011146">
    <property type="entry name" value="HIT-like"/>
</dbReference>
<feature type="binding site" evidence="3">
    <location>
        <begin position="147"/>
        <end position="150"/>
    </location>
    <ligand>
        <name>substrate</name>
    </ligand>
</feature>
<feature type="compositionally biased region" description="Polar residues" evidence="5">
    <location>
        <begin position="12"/>
        <end position="27"/>
    </location>
</feature>
<dbReference type="CDD" id="cd01275">
    <property type="entry name" value="FHIT"/>
    <property type="match status" value="1"/>
</dbReference>
<keyword evidence="8" id="KW-1185">Reference proteome</keyword>
<dbReference type="EC" id="2.7.7.53" evidence="7"/>
<name>A0A0G3GQ58_9CORY</name>
<dbReference type="PROSITE" id="PS51084">
    <property type="entry name" value="HIT_2"/>
    <property type="match status" value="1"/>
</dbReference>
<dbReference type="Gene3D" id="3.30.428.10">
    <property type="entry name" value="HIT-like"/>
    <property type="match status" value="1"/>
</dbReference>
<evidence type="ECO:0000256" key="5">
    <source>
        <dbReference type="SAM" id="MobiDB-lite"/>
    </source>
</evidence>
<reference evidence="7 8" key="1">
    <citation type="submission" date="2015-05" db="EMBL/GenBank/DDBJ databases">
        <title>Complete genome sequence of Corynebacterium epidermidicanis DSM 45586, isolated from the skin of a dog suffering from pruritus.</title>
        <authorList>
            <person name="Ruckert C."/>
            <person name="Albersmeier A."/>
            <person name="Winkler A."/>
            <person name="Tauch A."/>
        </authorList>
    </citation>
    <scope>NUCLEOTIDE SEQUENCE [LARGE SCALE GENOMIC DNA]</scope>
    <source>
        <strain evidence="7 8">DSM 45586</strain>
    </source>
</reference>